<feature type="compositionally biased region" description="Low complexity" evidence="1">
    <location>
        <begin position="455"/>
        <end position="479"/>
    </location>
</feature>
<reference evidence="2" key="1">
    <citation type="submission" date="2018-10" db="EMBL/GenBank/DDBJ databases">
        <title>De novo assembly of a Great Dane genome.</title>
        <authorList>
            <person name="Kidd J.M."/>
            <person name="Pendleton A.L."/>
            <person name="Shen F."/>
            <person name="Emery S."/>
        </authorList>
    </citation>
    <scope>NUCLEOTIDE SEQUENCE [LARGE SCALE GENOMIC DNA]</scope>
    <source>
        <strain evidence="2">Great Dane</strain>
    </source>
</reference>
<evidence type="ECO:0000256" key="1">
    <source>
        <dbReference type="SAM" id="MobiDB-lite"/>
    </source>
</evidence>
<dbReference type="Ensembl" id="ENSCAFT00040037201.1">
    <property type="protein sequence ID" value="ENSCAFP00040032410.1"/>
    <property type="gene ID" value="ENSCAFG00040020129.1"/>
</dbReference>
<proteinExistence type="predicted"/>
<accession>A0A8C0T6D1</accession>
<feature type="compositionally biased region" description="Low complexity" evidence="1">
    <location>
        <begin position="304"/>
        <end position="325"/>
    </location>
</feature>
<feature type="region of interest" description="Disordered" evidence="1">
    <location>
        <begin position="221"/>
        <end position="258"/>
    </location>
</feature>
<feature type="region of interest" description="Disordered" evidence="1">
    <location>
        <begin position="395"/>
        <end position="561"/>
    </location>
</feature>
<feature type="compositionally biased region" description="Pro residues" evidence="1">
    <location>
        <begin position="222"/>
        <end position="236"/>
    </location>
</feature>
<sequence length="706" mass="74126">MTLKLKDLFISRQMVHLHNRYNLASYFNQPRWPLVALLSTGMAVFFFMQQDKKILHPQEAGSGRKAWCPLGKATGIPPLLPLLPQPSAAQRSPAQPPPGIKFWLLVPLWKGPRYLCPSPSESPGDLERVQRCTEVLCSRLGSRFSWLHQRSSAICHHTLQLVALPAKAPGASAHMCWKHKLGDQFPFPLLTPCPLIPLCLLNKLFISLLLPSLLSGRRPGHLWPPSPPPTPTPTPPRNSHRASASPASATPPPTTSLLPIYVHPGDLLGRVTSPPLGECGNWEGGRESCHCPQRPRAASLRLHTAAPEGPGGPLAALAPAAAATSPPSPPRPPPSGRAPDFAFALRRAPRRPRGHLRRPAHPSLSLLSSEVSWSKVLESSLPRKASWSYWKLWLSSGGRSPSSESGRTTRSLRTVGLARSVRGASASASSSPRASPRARSRPPRAIGGAGGRPAGGAERAAGTAARQRGSGAAAAAAAGTGPGPGRGGAGADGGRAPGRGQGGSGGRARAPIGRRAAGGGGGARATSAARGVGAGLGFRLGPSPRSGREGGPRRAGLGPEGSWETRKFFVKQQMFWIKCALSSSSAAELREGARRWPSPTSNGAPESRPATPPQDAPLTGHTPPSPRTFGVWSQTRESGKKPGWPRSPGTTEGRKLKGPGGPSEQLPCAEAAAREPEQPWAFPGPGVRARAAGWSHFPKEIGIAAG</sequence>
<dbReference type="Proteomes" id="UP000694542">
    <property type="component" value="Chromosome 18"/>
</dbReference>
<dbReference type="AlphaFoldDB" id="A0A8C0T6D1"/>
<feature type="compositionally biased region" description="Pro residues" evidence="1">
    <location>
        <begin position="326"/>
        <end position="336"/>
    </location>
</feature>
<feature type="region of interest" description="Disordered" evidence="1">
    <location>
        <begin position="590"/>
        <end position="685"/>
    </location>
</feature>
<evidence type="ECO:0000313" key="2">
    <source>
        <dbReference type="Ensembl" id="ENSCAFP00040032410.1"/>
    </source>
</evidence>
<name>A0A8C0T6D1_CANLF</name>
<evidence type="ECO:0000313" key="3">
    <source>
        <dbReference type="Proteomes" id="UP000694542"/>
    </source>
</evidence>
<feature type="compositionally biased region" description="Gly residues" evidence="1">
    <location>
        <begin position="480"/>
        <end position="506"/>
    </location>
</feature>
<protein>
    <submittedName>
        <fullName evidence="2">Uncharacterized protein</fullName>
    </submittedName>
</protein>
<reference evidence="2" key="2">
    <citation type="submission" date="2025-08" db="UniProtKB">
        <authorList>
            <consortium name="Ensembl"/>
        </authorList>
    </citation>
    <scope>IDENTIFICATION</scope>
</reference>
<organism evidence="2 3">
    <name type="scientific">Canis lupus familiaris</name>
    <name type="common">Dog</name>
    <name type="synonym">Canis familiaris</name>
    <dbReference type="NCBI Taxonomy" id="9615"/>
    <lineage>
        <taxon>Eukaryota</taxon>
        <taxon>Metazoa</taxon>
        <taxon>Chordata</taxon>
        <taxon>Craniata</taxon>
        <taxon>Vertebrata</taxon>
        <taxon>Euteleostomi</taxon>
        <taxon>Mammalia</taxon>
        <taxon>Eutheria</taxon>
        <taxon>Laurasiatheria</taxon>
        <taxon>Carnivora</taxon>
        <taxon>Caniformia</taxon>
        <taxon>Canidae</taxon>
        <taxon>Canis</taxon>
    </lineage>
</organism>
<feature type="compositionally biased region" description="Low complexity" evidence="1">
    <location>
        <begin position="395"/>
        <end position="435"/>
    </location>
</feature>
<feature type="region of interest" description="Disordered" evidence="1">
    <location>
        <begin position="304"/>
        <end position="340"/>
    </location>
</feature>